<feature type="short sequence motif" description="VHIID" evidence="3">
    <location>
        <begin position="236"/>
        <end position="240"/>
    </location>
</feature>
<accession>A0AAV1CEZ6</accession>
<evidence type="ECO:0000256" key="2">
    <source>
        <dbReference type="ARBA" id="ARBA00023163"/>
    </source>
</evidence>
<dbReference type="PROSITE" id="PS50985">
    <property type="entry name" value="GRAS"/>
    <property type="match status" value="1"/>
</dbReference>
<keyword evidence="1" id="KW-0805">Transcription regulation</keyword>
<feature type="region of interest" description="Leucine repeat II (LRII)" evidence="3">
    <location>
        <begin position="285"/>
        <end position="317"/>
    </location>
</feature>
<dbReference type="AlphaFoldDB" id="A0AAV1CEZ6"/>
<reference evidence="5" key="1">
    <citation type="submission" date="2023-03" db="EMBL/GenBank/DDBJ databases">
        <authorList>
            <person name="Julca I."/>
        </authorList>
    </citation>
    <scope>NUCLEOTIDE SEQUENCE</scope>
</reference>
<organism evidence="5 6">
    <name type="scientific">Oldenlandia corymbosa var. corymbosa</name>
    <dbReference type="NCBI Taxonomy" id="529605"/>
    <lineage>
        <taxon>Eukaryota</taxon>
        <taxon>Viridiplantae</taxon>
        <taxon>Streptophyta</taxon>
        <taxon>Embryophyta</taxon>
        <taxon>Tracheophyta</taxon>
        <taxon>Spermatophyta</taxon>
        <taxon>Magnoliopsida</taxon>
        <taxon>eudicotyledons</taxon>
        <taxon>Gunneridae</taxon>
        <taxon>Pentapetalae</taxon>
        <taxon>asterids</taxon>
        <taxon>lamiids</taxon>
        <taxon>Gentianales</taxon>
        <taxon>Rubiaceae</taxon>
        <taxon>Rubioideae</taxon>
        <taxon>Spermacoceae</taxon>
        <taxon>Hedyotis-Oldenlandia complex</taxon>
        <taxon>Oldenlandia</taxon>
    </lineage>
</organism>
<proteinExistence type="inferred from homology"/>
<comment type="caution">
    <text evidence="3">Lacks conserved residue(s) required for the propagation of feature annotation.</text>
</comment>
<evidence type="ECO:0000313" key="5">
    <source>
        <dbReference type="EMBL" id="CAI9093279.1"/>
    </source>
</evidence>
<feature type="region of interest" description="Disordered" evidence="4">
    <location>
        <begin position="1"/>
        <end position="20"/>
    </location>
</feature>
<evidence type="ECO:0000313" key="6">
    <source>
        <dbReference type="Proteomes" id="UP001161247"/>
    </source>
</evidence>
<keyword evidence="2" id="KW-0804">Transcription</keyword>
<feature type="region of interest" description="SAW" evidence="3">
    <location>
        <begin position="421"/>
        <end position="496"/>
    </location>
</feature>
<dbReference type="Pfam" id="PF03514">
    <property type="entry name" value="GRAS"/>
    <property type="match status" value="1"/>
</dbReference>
<sequence length="498" mass="56202">MESSENDSSPDHLLQFSDERTNSKRLKRMDNFDDLIGDDYHSNVGYRRDMLYNDRSSMMINGSTAGGKKNELFREHIWAYSQKYLEAASAIEGEASSSAAEEDKEYTIMKETDERGENQIKLVQLLVACAEAVAYRDKHHASTLIADLRAEALVLGTAFQRVASCFVKGLCDRLALVQPHGAVGDIGAIPKTLSFSIEKEEAASLVYQICPQIQFGHYVANASILQAFEGESSNNIHVLDLGMTMGLRHGYQWRSLIFSLATRAGRPCHCLRITGIGSCPERFQAIGDELEQYAHKLGIKLEFSVVESSLENIRPEDLKIIEDEFLVINSILELHCVVKESRGALNSVLKMLNKLSPKALFILVEQESSHNGPFFLGRFMEALYYYSAIFDSLDAMLPRYDTRRAKIEQFYFGEEIKNIVSCEGPARVERHERLDQWRRRMGRAGFQLAPIKMLTTQAKQWLESVQVCEGYNIAEEKGCLVLAWKSKSIIAASCWKCS</sequence>
<comment type="similarity">
    <text evidence="3">Belongs to the GRAS family.</text>
</comment>
<name>A0AAV1CEZ6_OLDCO</name>
<protein>
    <submittedName>
        <fullName evidence="5">OLC1v1028744C1</fullName>
    </submittedName>
</protein>
<dbReference type="Proteomes" id="UP001161247">
    <property type="component" value="Chromosome 2"/>
</dbReference>
<dbReference type="EMBL" id="OX459119">
    <property type="protein sequence ID" value="CAI9093279.1"/>
    <property type="molecule type" value="Genomic_DNA"/>
</dbReference>
<evidence type="ECO:0000256" key="1">
    <source>
        <dbReference type="ARBA" id="ARBA00023015"/>
    </source>
</evidence>
<evidence type="ECO:0000256" key="4">
    <source>
        <dbReference type="SAM" id="MobiDB-lite"/>
    </source>
</evidence>
<dbReference type="PANTHER" id="PTHR31636">
    <property type="entry name" value="OSJNBA0084A10.13 PROTEIN-RELATED"/>
    <property type="match status" value="1"/>
</dbReference>
<gene>
    <name evidence="5" type="ORF">OLC1_LOCUS4733</name>
</gene>
<dbReference type="InterPro" id="IPR005202">
    <property type="entry name" value="TF_GRAS"/>
</dbReference>
<evidence type="ECO:0000256" key="3">
    <source>
        <dbReference type="PROSITE-ProRule" id="PRU01191"/>
    </source>
</evidence>
<keyword evidence="6" id="KW-1185">Reference proteome</keyword>